<dbReference type="EMBL" id="CP012508">
    <property type="protein sequence ID" value="ALB23351.1"/>
    <property type="molecule type" value="Genomic_DNA"/>
</dbReference>
<dbReference type="RefSeq" id="WP_017376989.1">
    <property type="nucleotide sequence ID" value="NZ_CP012508.1"/>
</dbReference>
<proteinExistence type="predicted"/>
<accession>A0A1L6TDC9</accession>
<organism evidence="1 2">
    <name type="scientific">Piscirickettsia salmonis</name>
    <dbReference type="NCBI Taxonomy" id="1238"/>
    <lineage>
        <taxon>Bacteria</taxon>
        <taxon>Pseudomonadati</taxon>
        <taxon>Pseudomonadota</taxon>
        <taxon>Gammaproteobacteria</taxon>
        <taxon>Thiotrichales</taxon>
        <taxon>Piscirickettsiaceae</taxon>
        <taxon>Piscirickettsia</taxon>
    </lineage>
</organism>
<dbReference type="Gene3D" id="2.40.128.520">
    <property type="match status" value="1"/>
</dbReference>
<sequence>MKFYLMRVCSIIIPLITNLSSYAVSSATPVGYWQTINNNTNRPSSIIEIYTAKNKVNGKTIDVLNGKIYGTYLYGEKRHQPAPRCKKCDGKLANAAIVGLPIITHFRKTADNRWQAGILLSPRTGSTYENATLSLANNNQLLNVHVKVGFFSKTQVWHRILPSLIKEIKQSQQQADFKLLTQ</sequence>
<reference evidence="1 2" key="1">
    <citation type="journal article" date="2014" name="Genome Announc.">
        <title>Comparative Genome Analysis of Two Isolates of the Fish Pathogen Piscirickettsia salmonis from Different Hosts Reveals Major Differences in Virulence-Associated Secretion Systems.</title>
        <authorList>
            <person name="Bohle H."/>
            <person name="Henriquez P."/>
            <person name="Grothusen H."/>
            <person name="Navas E."/>
            <person name="Sandoval A."/>
            <person name="Bustamante F."/>
            <person name="Bustos P."/>
            <person name="Mancilla M."/>
        </authorList>
    </citation>
    <scope>NUCLEOTIDE SEQUENCE [LARGE SCALE GENOMIC DNA]</scope>
    <source>
        <strain evidence="2">B1-32597</strain>
    </source>
</reference>
<dbReference type="PANTHER" id="PTHR36919:SF3">
    <property type="entry name" value="BLL5882 PROTEIN"/>
    <property type="match status" value="1"/>
</dbReference>
<name>A0A1L6TDC9_PISSA</name>
<dbReference type="Proteomes" id="UP000029558">
    <property type="component" value="Chromosome"/>
</dbReference>
<protein>
    <submittedName>
        <fullName evidence="1">Uncharacterized protein</fullName>
    </submittedName>
</protein>
<dbReference type="InterPro" id="IPR019223">
    <property type="entry name" value="DUF2147"/>
</dbReference>
<gene>
    <name evidence="1" type="ORF">KU39_2171</name>
</gene>
<evidence type="ECO:0000313" key="2">
    <source>
        <dbReference type="Proteomes" id="UP000029558"/>
    </source>
</evidence>
<evidence type="ECO:0000313" key="1">
    <source>
        <dbReference type="EMBL" id="ALB23351.1"/>
    </source>
</evidence>
<dbReference type="AlphaFoldDB" id="A0A1L6TDC9"/>
<dbReference type="Pfam" id="PF09917">
    <property type="entry name" value="DUF2147"/>
    <property type="match status" value="1"/>
</dbReference>
<dbReference type="PANTHER" id="PTHR36919">
    <property type="entry name" value="BLR1215 PROTEIN"/>
    <property type="match status" value="1"/>
</dbReference>
<dbReference type="OrthoDB" id="9814399at2"/>